<dbReference type="InterPro" id="IPR010987">
    <property type="entry name" value="Glutathione-S-Trfase_C-like"/>
</dbReference>
<dbReference type="InterPro" id="IPR004046">
    <property type="entry name" value="GST_C"/>
</dbReference>
<dbReference type="InterPro" id="IPR036282">
    <property type="entry name" value="Glutathione-S-Trfase_C_sf"/>
</dbReference>
<evidence type="ECO:0000313" key="5">
    <source>
        <dbReference type="Proteomes" id="UP000002675"/>
    </source>
</evidence>
<dbReference type="CDD" id="cd03057">
    <property type="entry name" value="GST_N_Beta"/>
    <property type="match status" value="1"/>
</dbReference>
<dbReference type="InterPro" id="IPR036249">
    <property type="entry name" value="Thioredoxin-like_sf"/>
</dbReference>
<dbReference type="Gene3D" id="3.40.30.10">
    <property type="entry name" value="Glutaredoxin"/>
    <property type="match status" value="1"/>
</dbReference>
<gene>
    <name evidence="4" type="ordered locus">VV1856</name>
</gene>
<dbReference type="Pfam" id="PF02798">
    <property type="entry name" value="GST_N"/>
    <property type="match status" value="1"/>
</dbReference>
<organism evidence="4 5">
    <name type="scientific">Vibrio vulnificus (strain YJ016)</name>
    <dbReference type="NCBI Taxonomy" id="196600"/>
    <lineage>
        <taxon>Bacteria</taxon>
        <taxon>Pseudomonadati</taxon>
        <taxon>Pseudomonadota</taxon>
        <taxon>Gammaproteobacteria</taxon>
        <taxon>Vibrionales</taxon>
        <taxon>Vibrionaceae</taxon>
        <taxon>Vibrio</taxon>
    </lineage>
</organism>
<dbReference type="PROSITE" id="PS50404">
    <property type="entry name" value="GST_NTER"/>
    <property type="match status" value="1"/>
</dbReference>
<dbReference type="KEGG" id="vvy:VV1856"/>
<dbReference type="InterPro" id="IPR040079">
    <property type="entry name" value="Glutathione_S-Trfase"/>
</dbReference>
<dbReference type="Gene3D" id="1.20.1050.10">
    <property type="match status" value="1"/>
</dbReference>
<dbReference type="PANTHER" id="PTHR44051">
    <property type="entry name" value="GLUTATHIONE S-TRANSFERASE-RELATED"/>
    <property type="match status" value="1"/>
</dbReference>
<proteinExistence type="inferred from homology"/>
<feature type="domain" description="GST N-terminal" evidence="2">
    <location>
        <begin position="11"/>
        <end position="92"/>
    </location>
</feature>
<reference evidence="4 5" key="1">
    <citation type="journal article" date="2003" name="Genome Res.">
        <title>Comparative genome analysis of Vibrio vulnificus, a marine pathogen.</title>
        <authorList>
            <person name="Chen C.Y."/>
            <person name="Wu K.M."/>
            <person name="Chang Y.C."/>
            <person name="Chang C.H."/>
            <person name="Tsai H.C."/>
            <person name="Liao T.L."/>
            <person name="Liu Y.M."/>
            <person name="Chen H.J."/>
            <person name="Shen A.B."/>
            <person name="Li J.C."/>
            <person name="Su T.L."/>
            <person name="Shao C.P."/>
            <person name="Lee C.T."/>
            <person name="Hor L.I."/>
            <person name="Tsai S.F."/>
        </authorList>
    </citation>
    <scope>NUCLEOTIDE SEQUENCE [LARGE SCALE GENOMIC DNA]</scope>
    <source>
        <strain evidence="4 5">YJ016</strain>
    </source>
</reference>
<dbReference type="EMBL" id="BA000037">
    <property type="protein sequence ID" value="BAC94620.1"/>
    <property type="molecule type" value="Genomic_DNA"/>
</dbReference>
<dbReference type="GO" id="GO:0016740">
    <property type="term" value="F:transferase activity"/>
    <property type="evidence" value="ECO:0007669"/>
    <property type="project" value="UniProtKB-KW"/>
</dbReference>
<sequence>MSIRNFRDKESILFKLYYYPNNASLAPHFLLHHLKADYELLLVDKKSNSQKSADYLRLNPAGRIPTLVVNEQPIFESPAICMHICELHPESDLMPSLGEPTRPLFYQWLAFLNNTLQAELMVRYYPHRHTNDEATIPNVIAAQDERIADALSIINDQLEHHEYLLGDTLTACDYFLFMLAEWSLPIEKSPLDFKHLAAYLKRLCLNPTIKAVCDIEGIDLTPFESYS</sequence>
<dbReference type="AlphaFoldDB" id="Q7MKE5"/>
<dbReference type="SFLD" id="SFLDG00358">
    <property type="entry name" value="Main_(cytGST)"/>
    <property type="match status" value="1"/>
</dbReference>
<evidence type="ECO:0000256" key="1">
    <source>
        <dbReference type="RuleBase" id="RU003494"/>
    </source>
</evidence>
<dbReference type="SFLD" id="SFLDS00019">
    <property type="entry name" value="Glutathione_Transferase_(cytos"/>
    <property type="match status" value="1"/>
</dbReference>
<dbReference type="PANTHER" id="PTHR44051:SF8">
    <property type="entry name" value="GLUTATHIONE S-TRANSFERASE GSTA"/>
    <property type="match status" value="1"/>
</dbReference>
<dbReference type="SFLD" id="SFLDG01150">
    <property type="entry name" value="Main.1:_Beta-like"/>
    <property type="match status" value="1"/>
</dbReference>
<protein>
    <submittedName>
        <fullName evidence="4">Glutathione S-transferase</fullName>
    </submittedName>
</protein>
<dbReference type="SUPFAM" id="SSF47616">
    <property type="entry name" value="GST C-terminal domain-like"/>
    <property type="match status" value="1"/>
</dbReference>
<evidence type="ECO:0000259" key="3">
    <source>
        <dbReference type="PROSITE" id="PS50405"/>
    </source>
</evidence>
<dbReference type="Pfam" id="PF00043">
    <property type="entry name" value="GST_C"/>
    <property type="match status" value="1"/>
</dbReference>
<evidence type="ECO:0000313" key="4">
    <source>
        <dbReference type="EMBL" id="BAC94620.1"/>
    </source>
</evidence>
<dbReference type="PROSITE" id="PS50405">
    <property type="entry name" value="GST_CTER"/>
    <property type="match status" value="1"/>
</dbReference>
<feature type="domain" description="GST C-terminal" evidence="3">
    <location>
        <begin position="98"/>
        <end position="223"/>
    </location>
</feature>
<dbReference type="CDD" id="cd03188">
    <property type="entry name" value="GST_C_Beta"/>
    <property type="match status" value="1"/>
</dbReference>
<comment type="similarity">
    <text evidence="1">Belongs to the GST superfamily.</text>
</comment>
<name>Q7MKE5_VIBVY</name>
<dbReference type="HOGENOM" id="CLU_011226_6_1_6"/>
<keyword evidence="4" id="KW-0808">Transferase</keyword>
<dbReference type="SUPFAM" id="SSF52833">
    <property type="entry name" value="Thioredoxin-like"/>
    <property type="match status" value="1"/>
</dbReference>
<evidence type="ECO:0000259" key="2">
    <source>
        <dbReference type="PROSITE" id="PS50404"/>
    </source>
</evidence>
<dbReference type="Proteomes" id="UP000002675">
    <property type="component" value="Chromosome I"/>
</dbReference>
<accession>Q7MKE5</accession>
<dbReference type="InterPro" id="IPR004045">
    <property type="entry name" value="Glutathione_S-Trfase_N"/>
</dbReference>